<protein>
    <submittedName>
        <fullName evidence="2">Uncharacterized protein</fullName>
    </submittedName>
</protein>
<reference evidence="2 3" key="1">
    <citation type="submission" date="2016-04" db="EMBL/GenBank/DDBJ databases">
        <title>Genome analyses suggest a sexual origin of heterokaryosis in a supposedly ancient asexual fungus.</title>
        <authorList>
            <person name="Ropars J."/>
            <person name="Sedzielewska K."/>
            <person name="Noel J."/>
            <person name="Charron P."/>
            <person name="Farinelli L."/>
            <person name="Marton T."/>
            <person name="Kruger M."/>
            <person name="Pelin A."/>
            <person name="Brachmann A."/>
            <person name="Corradi N."/>
        </authorList>
    </citation>
    <scope>NUCLEOTIDE SEQUENCE [LARGE SCALE GENOMIC DNA]</scope>
    <source>
        <strain evidence="2 3">A5</strain>
    </source>
</reference>
<accession>A0A2N0PMA4</accession>
<gene>
    <name evidence="2" type="ORF">RhiirA5_399546</name>
</gene>
<keyword evidence="1" id="KW-1133">Transmembrane helix</keyword>
<evidence type="ECO:0000313" key="3">
    <source>
        <dbReference type="Proteomes" id="UP000232722"/>
    </source>
</evidence>
<comment type="caution">
    <text evidence="2">The sequence shown here is derived from an EMBL/GenBank/DDBJ whole genome shotgun (WGS) entry which is preliminary data.</text>
</comment>
<proteinExistence type="predicted"/>
<evidence type="ECO:0000313" key="2">
    <source>
        <dbReference type="EMBL" id="PKC07986.1"/>
    </source>
</evidence>
<feature type="transmembrane region" description="Helical" evidence="1">
    <location>
        <begin position="6"/>
        <end position="28"/>
    </location>
</feature>
<dbReference type="Proteomes" id="UP000232722">
    <property type="component" value="Unassembled WGS sequence"/>
</dbReference>
<dbReference type="VEuPathDB" id="FungiDB:RhiirA1_441249"/>
<dbReference type="EMBL" id="LLXJ01000585">
    <property type="protein sequence ID" value="PKC07986.1"/>
    <property type="molecule type" value="Genomic_DNA"/>
</dbReference>
<name>A0A2N0PMA4_9GLOM</name>
<keyword evidence="1" id="KW-0472">Membrane</keyword>
<dbReference type="AlphaFoldDB" id="A0A2N0PMA4"/>
<organism evidence="2 3">
    <name type="scientific">Rhizophagus irregularis</name>
    <dbReference type="NCBI Taxonomy" id="588596"/>
    <lineage>
        <taxon>Eukaryota</taxon>
        <taxon>Fungi</taxon>
        <taxon>Fungi incertae sedis</taxon>
        <taxon>Mucoromycota</taxon>
        <taxon>Glomeromycotina</taxon>
        <taxon>Glomeromycetes</taxon>
        <taxon>Glomerales</taxon>
        <taxon>Glomeraceae</taxon>
        <taxon>Rhizophagus</taxon>
    </lineage>
</organism>
<keyword evidence="1" id="KW-0812">Transmembrane</keyword>
<evidence type="ECO:0000256" key="1">
    <source>
        <dbReference type="SAM" id="Phobius"/>
    </source>
</evidence>
<reference evidence="2 3" key="2">
    <citation type="submission" date="2017-09" db="EMBL/GenBank/DDBJ databases">
        <title>Extensive intraspecific genome diversity in a model arbuscular mycorrhizal fungus.</title>
        <authorList>
            <person name="Chen E.C."/>
            <person name="Morin E."/>
            <person name="Beaudet D."/>
            <person name="Noel J."/>
            <person name="Ndikumana S."/>
            <person name="Charron P."/>
            <person name="St-Onge C."/>
            <person name="Giorgi J."/>
            <person name="Grigoriev I.V."/>
            <person name="Roux C."/>
            <person name="Martin F.M."/>
            <person name="Corradi N."/>
        </authorList>
    </citation>
    <scope>NUCLEOTIDE SEQUENCE [LARGE SCALE GENOMIC DNA]</scope>
    <source>
        <strain evidence="2 3">A5</strain>
    </source>
</reference>
<sequence length="86" mass="10389">MKHYIQFIFHLLNVIPNTFIMLVNLKLLKRGMRIEKMIVLFLRILKRNLLLKNSFLMKRITINFQFGIMMLILKVKLKSSKQLRTV</sequence>